<protein>
    <submittedName>
        <fullName evidence="4">Regulator of polyketide synthase expression</fullName>
    </submittedName>
</protein>
<dbReference type="InterPro" id="IPR025736">
    <property type="entry name" value="PucR_C-HTH_dom"/>
</dbReference>
<dbReference type="InterPro" id="IPR051448">
    <property type="entry name" value="CdaR-like_regulators"/>
</dbReference>
<dbReference type="Gene3D" id="1.10.10.2840">
    <property type="entry name" value="PucR C-terminal helix-turn-helix domain"/>
    <property type="match status" value="1"/>
</dbReference>
<accession>A0A072NQL5</accession>
<comment type="caution">
    <text evidence="4">The sequence shown here is derived from an EMBL/GenBank/DDBJ whole genome shotgun (WGS) entry which is preliminary data.</text>
</comment>
<name>A0A072NQL5_SCHAZ</name>
<dbReference type="EMBL" id="JJRY01000002">
    <property type="protein sequence ID" value="KEF39776.1"/>
    <property type="molecule type" value="Genomic_DNA"/>
</dbReference>
<evidence type="ECO:0000259" key="3">
    <source>
        <dbReference type="Pfam" id="PF17853"/>
    </source>
</evidence>
<dbReference type="Pfam" id="PF17853">
    <property type="entry name" value="GGDEF_2"/>
    <property type="match status" value="1"/>
</dbReference>
<dbReference type="InterPro" id="IPR042070">
    <property type="entry name" value="PucR_C-HTH_sf"/>
</dbReference>
<dbReference type="OrthoDB" id="9792148at2"/>
<dbReference type="Pfam" id="PF13556">
    <property type="entry name" value="HTH_30"/>
    <property type="match status" value="1"/>
</dbReference>
<evidence type="ECO:0000256" key="1">
    <source>
        <dbReference type="ARBA" id="ARBA00006754"/>
    </source>
</evidence>
<feature type="domain" description="PucR C-terminal helix-turn-helix" evidence="2">
    <location>
        <begin position="348"/>
        <end position="405"/>
    </location>
</feature>
<evidence type="ECO:0000313" key="4">
    <source>
        <dbReference type="EMBL" id="KEF39776.1"/>
    </source>
</evidence>
<reference evidence="4" key="1">
    <citation type="submission" date="2014-04" db="EMBL/GenBank/DDBJ databases">
        <title>Draft genome sequence of Bacillus azotoformans MEV2011, a (co-) denitrifying strain unable to grow in the presence of oxygen.</title>
        <authorList>
            <person name="Nielsen M."/>
            <person name="Schreiber L."/>
            <person name="Finster K."/>
            <person name="Schramm A."/>
        </authorList>
    </citation>
    <scope>NUCLEOTIDE SEQUENCE [LARGE SCALE GENOMIC DNA]</scope>
    <source>
        <strain evidence="4">MEV2011</strain>
    </source>
</reference>
<dbReference type="PANTHER" id="PTHR33744:SF1">
    <property type="entry name" value="DNA-BINDING TRANSCRIPTIONAL ACTIVATOR ADER"/>
    <property type="match status" value="1"/>
</dbReference>
<organism evidence="4">
    <name type="scientific">Schinkia azotoformans MEV2011</name>
    <dbReference type="NCBI Taxonomy" id="1348973"/>
    <lineage>
        <taxon>Bacteria</taxon>
        <taxon>Bacillati</taxon>
        <taxon>Bacillota</taxon>
        <taxon>Bacilli</taxon>
        <taxon>Bacillales</taxon>
        <taxon>Bacillaceae</taxon>
        <taxon>Calidifontibacillus/Schinkia group</taxon>
        <taxon>Schinkia</taxon>
    </lineage>
</organism>
<proteinExistence type="inferred from homology"/>
<evidence type="ECO:0000259" key="2">
    <source>
        <dbReference type="Pfam" id="PF13556"/>
    </source>
</evidence>
<comment type="similarity">
    <text evidence="1">Belongs to the CdaR family.</text>
</comment>
<feature type="domain" description="CdaR GGDEF-like" evidence="3">
    <location>
        <begin position="170"/>
        <end position="293"/>
    </location>
</feature>
<dbReference type="Proteomes" id="UP000027936">
    <property type="component" value="Unassembled WGS sequence"/>
</dbReference>
<dbReference type="PATRIC" id="fig|1348973.3.peg.769"/>
<sequence>MQGYLEKALSFTEIHKIIEYVSHTLKRPVILEDDQFFLLSYSSYYINDFDQANQQTILSKKCPVPILEKFVETGIIEQLKSIIIPFRVKKIEEIGLNHRVVTSTKYKNEIMGYMWVQEIDGPLTEEEIEFLHEVSSHIGKILYKRNQARREKDEKKVLFFHQLLKEQSKNEKQIRQEAELLNIRIPQLLKTIIFMLKDHDEEQFESLKDTVQSYLKVTDCMTEIVIESNKIIVILGERSKKDRIDEQGIELVNRVIKSLEQQHSLKVFAGIGAAYDQLTLLRKSFLESSEVIKAAVFLGTQEHLSIEYENLGVYRYIQALAEHNKEVHYVNPKLEKLKQKDNENQTELLKTLDVYLKNNCKSKPTAEQLFIHPNTLNYRLKQIGEYTNIDFSDFNLNCQLFIDLLLMKSEGNK</sequence>
<gene>
    <name evidence="4" type="ORF">M670_00797</name>
</gene>
<dbReference type="InterPro" id="IPR041522">
    <property type="entry name" value="CdaR_GGDEF"/>
</dbReference>
<dbReference type="PANTHER" id="PTHR33744">
    <property type="entry name" value="CARBOHYDRATE DIACID REGULATOR"/>
    <property type="match status" value="1"/>
</dbReference>
<dbReference type="RefSeq" id="WP_035193465.1">
    <property type="nucleotide sequence ID" value="NZ_JJRY01000002.1"/>
</dbReference>
<dbReference type="AlphaFoldDB" id="A0A072NQL5"/>